<dbReference type="AlphaFoldDB" id="A0A7V8VFC6"/>
<dbReference type="RefSeq" id="WP_194538612.1">
    <property type="nucleotide sequence ID" value="NZ_JACEFB010000009.1"/>
</dbReference>
<feature type="region of interest" description="Disordered" evidence="1">
    <location>
        <begin position="74"/>
        <end position="101"/>
    </location>
</feature>
<name>A0A7V8VFC6_9BACT</name>
<evidence type="ECO:0000256" key="1">
    <source>
        <dbReference type="SAM" id="MobiDB-lite"/>
    </source>
</evidence>
<comment type="caution">
    <text evidence="3">The sequence shown here is derived from an EMBL/GenBank/DDBJ whole genome shotgun (WGS) entry which is preliminary data.</text>
</comment>
<proteinExistence type="predicted"/>
<accession>A0A7V8VFC6</accession>
<dbReference type="EMBL" id="JACEFB010000009">
    <property type="protein sequence ID" value="MBA2226999.1"/>
    <property type="molecule type" value="Genomic_DNA"/>
</dbReference>
<keyword evidence="2" id="KW-0812">Transmembrane</keyword>
<gene>
    <name evidence="3" type="ORF">H0921_12580</name>
</gene>
<protein>
    <submittedName>
        <fullName evidence="3">Uncharacterized protein</fullName>
    </submittedName>
</protein>
<feature type="compositionally biased region" description="Low complexity" evidence="1">
    <location>
        <begin position="74"/>
        <end position="86"/>
    </location>
</feature>
<sequence length="101" mass="10368">MFVPTGWRDWELVMAALLYAWAALAAASLFAFGVAYGLFREHSPSAGASPPGQAGQAVQAAASTVSSSTVYVTPARPSPAAVPAAEPSRETSREWAAANAS</sequence>
<keyword evidence="4" id="KW-1185">Reference proteome</keyword>
<feature type="transmembrane region" description="Helical" evidence="2">
    <location>
        <begin position="12"/>
        <end position="39"/>
    </location>
</feature>
<evidence type="ECO:0000313" key="3">
    <source>
        <dbReference type="EMBL" id="MBA2226999.1"/>
    </source>
</evidence>
<keyword evidence="2" id="KW-1133">Transmembrane helix</keyword>
<organism evidence="3 4">
    <name type="scientific">Thermogemmata fonticola</name>
    <dbReference type="NCBI Taxonomy" id="2755323"/>
    <lineage>
        <taxon>Bacteria</taxon>
        <taxon>Pseudomonadati</taxon>
        <taxon>Planctomycetota</taxon>
        <taxon>Planctomycetia</taxon>
        <taxon>Gemmatales</taxon>
        <taxon>Gemmataceae</taxon>
        <taxon>Thermogemmata</taxon>
    </lineage>
</organism>
<evidence type="ECO:0000256" key="2">
    <source>
        <dbReference type="SAM" id="Phobius"/>
    </source>
</evidence>
<reference evidence="3 4" key="1">
    <citation type="submission" date="2020-07" db="EMBL/GenBank/DDBJ databases">
        <title>Thermogemmata thermophila gen. nov., sp. nov., a novel moderate thermophilic planctomycete from a Kamchatka hot spring.</title>
        <authorList>
            <person name="Elcheninov A.G."/>
            <person name="Podosokorskaya O.A."/>
            <person name="Kovaleva O.L."/>
            <person name="Novikov A."/>
            <person name="Bonch-Osmolovskaya E.A."/>
            <person name="Toshchakov S.V."/>
            <person name="Kublanov I.V."/>
        </authorList>
    </citation>
    <scope>NUCLEOTIDE SEQUENCE [LARGE SCALE GENOMIC DNA]</scope>
    <source>
        <strain evidence="3 4">2918</strain>
    </source>
</reference>
<keyword evidence="2" id="KW-0472">Membrane</keyword>
<dbReference type="Proteomes" id="UP000542342">
    <property type="component" value="Unassembled WGS sequence"/>
</dbReference>
<evidence type="ECO:0000313" key="4">
    <source>
        <dbReference type="Proteomes" id="UP000542342"/>
    </source>
</evidence>